<feature type="domain" description="G-patch" evidence="2">
    <location>
        <begin position="366"/>
        <end position="417"/>
    </location>
</feature>
<dbReference type="GO" id="GO:0003676">
    <property type="term" value="F:nucleic acid binding"/>
    <property type="evidence" value="ECO:0007669"/>
    <property type="project" value="InterPro"/>
</dbReference>
<accession>A0AA40ARZ2</accession>
<dbReference type="PROSITE" id="PS50174">
    <property type="entry name" value="G_PATCH"/>
    <property type="match status" value="1"/>
</dbReference>
<dbReference type="GO" id="GO:0071011">
    <property type="term" value="C:precatalytic spliceosome"/>
    <property type="evidence" value="ECO:0007669"/>
    <property type="project" value="TreeGrafter"/>
</dbReference>
<dbReference type="Gene3D" id="3.30.70.330">
    <property type="match status" value="1"/>
</dbReference>
<sequence length="544" mass="58327">MGGPPAPARGGMSLYANLLETNADSASISRDPVRFGADDPNDAPARKAIDPALRFQPIRRPQAKQPPKPKTAFHKPPPAPAAAAAAQTGTAVPGNGASAPSSAAAAALPRSTLADWAATEDDEFLYNAAAAEKRQRGGRRKKRKKVDDAPLETDWDELYDPARPTNVEEYLRSEERIQEVREWKAVLYAHRRRGRGGRMVGDRREDSYDSEMVGSEEDEDEDGDRRPMNQFAPPHTLSFAPPPLSPPRAAVVEAATGDDAYARRLALSATAPPPAISPPPPPPESKSEPPAPSTATISRAPVRYEAPPPPPPPPPPADDGGDGDAMDLDATTSDDEVNYDAIPPPSVPFDSLPASDTAPSTNRPGQAGFAQRLMAKYGWTRGSGLGADESGMTSALRVQVEKRRKRPDAEGGGFAEPGGRGRIIAGKTKQANKEANEDGGGGAEGKFGRTSPVIVLQNMLEGMADLETEIELGLLQEIGEECGDKYGRVERLYIDRGSRRVFIKFTDQVSALRAVNALEGRIFNGNAIMPRFWDSDKFENGVYS</sequence>
<evidence type="ECO:0000256" key="1">
    <source>
        <dbReference type="SAM" id="MobiDB-lite"/>
    </source>
</evidence>
<feature type="compositionally biased region" description="Low complexity" evidence="1">
    <location>
        <begin position="81"/>
        <end position="109"/>
    </location>
</feature>
<feature type="region of interest" description="Disordered" evidence="1">
    <location>
        <begin position="131"/>
        <end position="158"/>
    </location>
</feature>
<evidence type="ECO:0000313" key="3">
    <source>
        <dbReference type="EMBL" id="KAK0720882.1"/>
    </source>
</evidence>
<proteinExistence type="predicted"/>
<gene>
    <name evidence="3" type="ORF">B0H67DRAFT_206725</name>
</gene>
<keyword evidence="4" id="KW-1185">Reference proteome</keyword>
<feature type="region of interest" description="Disordered" evidence="1">
    <location>
        <begin position="25"/>
        <end position="109"/>
    </location>
</feature>
<dbReference type="InterPro" id="IPR035979">
    <property type="entry name" value="RBD_domain_sf"/>
</dbReference>
<comment type="caution">
    <text evidence="3">The sequence shown here is derived from an EMBL/GenBank/DDBJ whole genome shotgun (WGS) entry which is preliminary data.</text>
</comment>
<dbReference type="SUPFAM" id="SSF54928">
    <property type="entry name" value="RNA-binding domain, RBD"/>
    <property type="match status" value="1"/>
</dbReference>
<dbReference type="AlphaFoldDB" id="A0AA40ARZ2"/>
<dbReference type="InterPro" id="IPR040052">
    <property type="entry name" value="RBM17"/>
</dbReference>
<feature type="compositionally biased region" description="Pro residues" evidence="1">
    <location>
        <begin position="306"/>
        <end position="317"/>
    </location>
</feature>
<dbReference type="InterPro" id="IPR000467">
    <property type="entry name" value="G_patch_dom"/>
</dbReference>
<organism evidence="3 4">
    <name type="scientific">Lasiosphaeris hirsuta</name>
    <dbReference type="NCBI Taxonomy" id="260670"/>
    <lineage>
        <taxon>Eukaryota</taxon>
        <taxon>Fungi</taxon>
        <taxon>Dikarya</taxon>
        <taxon>Ascomycota</taxon>
        <taxon>Pezizomycotina</taxon>
        <taxon>Sordariomycetes</taxon>
        <taxon>Sordariomycetidae</taxon>
        <taxon>Sordariales</taxon>
        <taxon>Lasiosphaeriaceae</taxon>
        <taxon>Lasiosphaeris</taxon>
    </lineage>
</organism>
<dbReference type="SMART" id="SM00443">
    <property type="entry name" value="G_patch"/>
    <property type="match status" value="1"/>
</dbReference>
<name>A0AA40ARZ2_9PEZI</name>
<dbReference type="GO" id="GO:0045292">
    <property type="term" value="P:mRNA cis splicing, via spliceosome"/>
    <property type="evidence" value="ECO:0007669"/>
    <property type="project" value="InterPro"/>
</dbReference>
<dbReference type="FunFam" id="3.30.70.330:FF:000495">
    <property type="entry name" value="Putative G-patch DNA repair protein (Drt111)"/>
    <property type="match status" value="1"/>
</dbReference>
<feature type="compositionally biased region" description="Acidic residues" evidence="1">
    <location>
        <begin position="319"/>
        <end position="338"/>
    </location>
</feature>
<feature type="compositionally biased region" description="Acidic residues" evidence="1">
    <location>
        <begin position="149"/>
        <end position="158"/>
    </location>
</feature>
<feature type="region of interest" description="Disordered" evidence="1">
    <location>
        <begin position="192"/>
        <end position="367"/>
    </location>
</feature>
<feature type="compositionally biased region" description="Pro residues" evidence="1">
    <location>
        <begin position="271"/>
        <end position="292"/>
    </location>
</feature>
<feature type="region of interest" description="Disordered" evidence="1">
    <location>
        <begin position="428"/>
        <end position="447"/>
    </location>
</feature>
<dbReference type="InterPro" id="IPR012677">
    <property type="entry name" value="Nucleotide-bd_a/b_plait_sf"/>
</dbReference>
<reference evidence="3" key="1">
    <citation type="submission" date="2023-06" db="EMBL/GenBank/DDBJ databases">
        <title>Genome-scale phylogeny and comparative genomics of the fungal order Sordariales.</title>
        <authorList>
            <consortium name="Lawrence Berkeley National Laboratory"/>
            <person name="Hensen N."/>
            <person name="Bonometti L."/>
            <person name="Westerberg I."/>
            <person name="Brannstrom I.O."/>
            <person name="Guillou S."/>
            <person name="Cros-Aarteil S."/>
            <person name="Calhoun S."/>
            <person name="Haridas S."/>
            <person name="Kuo A."/>
            <person name="Mondo S."/>
            <person name="Pangilinan J."/>
            <person name="Riley R."/>
            <person name="Labutti K."/>
            <person name="Andreopoulos B."/>
            <person name="Lipzen A."/>
            <person name="Chen C."/>
            <person name="Yanf M."/>
            <person name="Daum C."/>
            <person name="Ng V."/>
            <person name="Clum A."/>
            <person name="Steindorff A."/>
            <person name="Ohm R."/>
            <person name="Martin F."/>
            <person name="Silar P."/>
            <person name="Natvig D."/>
            <person name="Lalanne C."/>
            <person name="Gautier V."/>
            <person name="Ament-Velasquez S.L."/>
            <person name="Kruys A."/>
            <person name="Hutchinson M.I."/>
            <person name="Powell A.J."/>
            <person name="Barry K."/>
            <person name="Miller A.N."/>
            <person name="Grigoriev I.V."/>
            <person name="Debuchy R."/>
            <person name="Gladieux P."/>
            <person name="Thoren M.H."/>
            <person name="Johannesson H."/>
        </authorList>
    </citation>
    <scope>NUCLEOTIDE SEQUENCE</scope>
    <source>
        <strain evidence="3">SMH4607-1</strain>
    </source>
</reference>
<dbReference type="EMBL" id="JAUKUA010000003">
    <property type="protein sequence ID" value="KAK0720882.1"/>
    <property type="molecule type" value="Genomic_DNA"/>
</dbReference>
<feature type="compositionally biased region" description="Pro residues" evidence="1">
    <location>
        <begin position="64"/>
        <end position="80"/>
    </location>
</feature>
<dbReference type="PANTHER" id="PTHR13288:SF8">
    <property type="entry name" value="SPLICING FACTOR 45"/>
    <property type="match status" value="1"/>
</dbReference>
<protein>
    <recommendedName>
        <fullName evidence="2">G-patch domain-containing protein</fullName>
    </recommendedName>
</protein>
<dbReference type="Pfam" id="PF01585">
    <property type="entry name" value="G-patch"/>
    <property type="match status" value="1"/>
</dbReference>
<feature type="compositionally biased region" description="Gly residues" evidence="1">
    <location>
        <begin position="410"/>
        <end position="421"/>
    </location>
</feature>
<evidence type="ECO:0000259" key="2">
    <source>
        <dbReference type="PROSITE" id="PS50174"/>
    </source>
</evidence>
<evidence type="ECO:0000313" key="4">
    <source>
        <dbReference type="Proteomes" id="UP001172102"/>
    </source>
</evidence>
<feature type="region of interest" description="Disordered" evidence="1">
    <location>
        <begin position="401"/>
        <end position="421"/>
    </location>
</feature>
<dbReference type="PANTHER" id="PTHR13288">
    <property type="entry name" value="SPLICING FACTOR 45 SPF45"/>
    <property type="match status" value="1"/>
</dbReference>
<dbReference type="Proteomes" id="UP001172102">
    <property type="component" value="Unassembled WGS sequence"/>
</dbReference>